<dbReference type="SMART" id="SM00155">
    <property type="entry name" value="PLDc"/>
    <property type="match status" value="2"/>
</dbReference>
<dbReference type="CDD" id="cd09111">
    <property type="entry name" value="PLDc_ymdC_like_1"/>
    <property type="match status" value="1"/>
</dbReference>
<dbReference type="PANTHER" id="PTHR21248">
    <property type="entry name" value="CARDIOLIPIN SYNTHASE"/>
    <property type="match status" value="1"/>
</dbReference>
<name>A0A848HMW4_9BURK</name>
<dbReference type="InterPro" id="IPR025202">
    <property type="entry name" value="PLD-like_dom"/>
</dbReference>
<dbReference type="AlphaFoldDB" id="A0A848HMW4"/>
<dbReference type="SUPFAM" id="SSF56024">
    <property type="entry name" value="Phospholipase D/nuclease"/>
    <property type="match status" value="2"/>
</dbReference>
<feature type="domain" description="PLD phosphodiesterase" evidence="1">
    <location>
        <begin position="166"/>
        <end position="193"/>
    </location>
</feature>
<evidence type="ECO:0000313" key="2">
    <source>
        <dbReference type="EMBL" id="NML59868.1"/>
    </source>
</evidence>
<dbReference type="RefSeq" id="WP_169463558.1">
    <property type="nucleotide sequence ID" value="NZ_JABBGG010000001.1"/>
</dbReference>
<keyword evidence="3" id="KW-1185">Reference proteome</keyword>
<comment type="caution">
    <text evidence="2">The sequence shown here is derived from an EMBL/GenBank/DDBJ whole genome shotgun (WGS) entry which is preliminary data.</text>
</comment>
<evidence type="ECO:0000313" key="3">
    <source>
        <dbReference type="Proteomes" id="UP000583752"/>
    </source>
</evidence>
<dbReference type="Proteomes" id="UP000583752">
    <property type="component" value="Unassembled WGS sequence"/>
</dbReference>
<dbReference type="PROSITE" id="PS51257">
    <property type="entry name" value="PROKAR_LIPOPROTEIN"/>
    <property type="match status" value="1"/>
</dbReference>
<proteinExistence type="predicted"/>
<dbReference type="EMBL" id="JABBGG010000001">
    <property type="protein sequence ID" value="NML59868.1"/>
    <property type="molecule type" value="Genomic_DNA"/>
</dbReference>
<sequence>MNRACGLNLCAIFLVASLIAGCTGLPSLENRSSSTADLNAGDTRLGRAIAPEVMAHPGKSGIYPLSDGRDAFAARAMLAHSAERTLDVQYYIWRNDMTGTLLFNALRRAADRGVRVRLLLDDNNTSGLDGPLAALDAHPKIAVRLFNPFVHRRMRALGYLTDFSRANRRMHNKSFTADSQVTVVGGRNVGDEYFGAAEDVLFADLDVMAIGPVVAEVSKDFDRYWNSDSSYPAHLLLEPVDRVATEALRTAASQLERNASALAYASALRNSTFVDKQMKGSLLLEWADTRMVSDDAAKGLGLAEPGALIVEKLRETMGEPATELDLVSPYFVPTEAGVHTFVAMARRGAKIRILTNALEATDVAAVHSGYAKHRKVDGSRVFIGSFNFDPRSAKLNTEMGFVIDSPMLADRISKAFDHRIPVDAYQVRMSADRKLYWIERGGAIAVGHDVEPGTSFGQRAAVWLLSLLPIDWLL</sequence>
<dbReference type="GO" id="GO:0032049">
    <property type="term" value="P:cardiolipin biosynthetic process"/>
    <property type="evidence" value="ECO:0007669"/>
    <property type="project" value="UniProtKB-ARBA"/>
</dbReference>
<dbReference type="PANTHER" id="PTHR21248:SF12">
    <property type="entry name" value="CARDIOLIPIN SYNTHASE C"/>
    <property type="match status" value="1"/>
</dbReference>
<reference evidence="2 3" key="1">
    <citation type="submission" date="2020-04" db="EMBL/GenBank/DDBJ databases">
        <title>Massilia sp. RP-1-19 isolated from soil.</title>
        <authorList>
            <person name="Dahal R.H."/>
        </authorList>
    </citation>
    <scope>NUCLEOTIDE SEQUENCE [LARGE SCALE GENOMIC DNA]</scope>
    <source>
        <strain evidence="2 3">RP-1-19</strain>
    </source>
</reference>
<dbReference type="FunFam" id="3.30.870.10:FF:000024">
    <property type="entry name" value="Cardiolipin synthase C"/>
    <property type="match status" value="1"/>
</dbReference>
<dbReference type="GO" id="GO:0030572">
    <property type="term" value="F:phosphatidyltransferase activity"/>
    <property type="evidence" value="ECO:0007669"/>
    <property type="project" value="UniProtKB-ARBA"/>
</dbReference>
<dbReference type="CDD" id="cd09113">
    <property type="entry name" value="PLDc_ymdC_like_2"/>
    <property type="match status" value="1"/>
</dbReference>
<gene>
    <name evidence="2" type="ORF">HHL21_01975</name>
</gene>
<protein>
    <submittedName>
        <fullName evidence="2">Phospholipase D family protein</fullName>
    </submittedName>
</protein>
<organism evidence="2 3">
    <name type="scientific">Massilia polaris</name>
    <dbReference type="NCBI Taxonomy" id="2728846"/>
    <lineage>
        <taxon>Bacteria</taxon>
        <taxon>Pseudomonadati</taxon>
        <taxon>Pseudomonadota</taxon>
        <taxon>Betaproteobacteria</taxon>
        <taxon>Burkholderiales</taxon>
        <taxon>Oxalobacteraceae</taxon>
        <taxon>Telluria group</taxon>
        <taxon>Massilia</taxon>
    </lineage>
</organism>
<evidence type="ECO:0000259" key="1">
    <source>
        <dbReference type="PROSITE" id="PS50035"/>
    </source>
</evidence>
<accession>A0A848HMW4</accession>
<dbReference type="PROSITE" id="PS50035">
    <property type="entry name" value="PLD"/>
    <property type="match status" value="1"/>
</dbReference>
<dbReference type="InterPro" id="IPR001736">
    <property type="entry name" value="PLipase_D/transphosphatidylase"/>
</dbReference>
<dbReference type="Gene3D" id="3.30.870.10">
    <property type="entry name" value="Endonuclease Chain A"/>
    <property type="match status" value="3"/>
</dbReference>
<dbReference type="Pfam" id="PF13091">
    <property type="entry name" value="PLDc_2"/>
    <property type="match status" value="2"/>
</dbReference>